<evidence type="ECO:0000256" key="1">
    <source>
        <dbReference type="SAM" id="MobiDB-lite"/>
    </source>
</evidence>
<proteinExistence type="predicted"/>
<keyword evidence="2" id="KW-1185">Reference proteome</keyword>
<protein>
    <submittedName>
        <fullName evidence="3">Uncharacterized protein</fullName>
    </submittedName>
</protein>
<feature type="region of interest" description="Disordered" evidence="1">
    <location>
        <begin position="1"/>
        <end position="28"/>
    </location>
</feature>
<organism evidence="2 3">
    <name type="scientific">Romanomermis culicivorax</name>
    <name type="common">Nematode worm</name>
    <dbReference type="NCBI Taxonomy" id="13658"/>
    <lineage>
        <taxon>Eukaryota</taxon>
        <taxon>Metazoa</taxon>
        <taxon>Ecdysozoa</taxon>
        <taxon>Nematoda</taxon>
        <taxon>Enoplea</taxon>
        <taxon>Dorylaimia</taxon>
        <taxon>Mermithida</taxon>
        <taxon>Mermithoidea</taxon>
        <taxon>Mermithidae</taxon>
        <taxon>Romanomermis</taxon>
    </lineage>
</organism>
<dbReference type="AlphaFoldDB" id="A0A915LBQ7"/>
<evidence type="ECO:0000313" key="2">
    <source>
        <dbReference type="Proteomes" id="UP000887565"/>
    </source>
</evidence>
<reference evidence="3" key="1">
    <citation type="submission" date="2022-11" db="UniProtKB">
        <authorList>
            <consortium name="WormBaseParasite"/>
        </authorList>
    </citation>
    <scope>IDENTIFICATION</scope>
</reference>
<dbReference type="WBParaSite" id="nRc.2.0.1.t48287-RA">
    <property type="protein sequence ID" value="nRc.2.0.1.t48287-RA"/>
    <property type="gene ID" value="nRc.2.0.1.g48287"/>
</dbReference>
<sequence>MTGTGKAMVKTPAMAHRPPTNLPQRPMGRMSAIGTTRVLASACLSLTDKKVFPIDNKLKNFLKVQKRSKKACDKT</sequence>
<name>A0A915LBQ7_ROMCU</name>
<evidence type="ECO:0000313" key="3">
    <source>
        <dbReference type="WBParaSite" id="nRc.2.0.1.t48287-RA"/>
    </source>
</evidence>
<accession>A0A915LBQ7</accession>
<dbReference type="Proteomes" id="UP000887565">
    <property type="component" value="Unplaced"/>
</dbReference>